<protein>
    <submittedName>
        <fullName evidence="1">Uncharacterized protein</fullName>
    </submittedName>
</protein>
<dbReference type="AlphaFoldDB" id="A0A7M7SV38"/>
<dbReference type="KEGG" id="spu:115920951"/>
<dbReference type="OMA" id="PMENNTR"/>
<sequence>MIIPSFVYTTPDCEWFKMATPNSETDETRISELRREILSYRLTGVSRFGDGSRGASDPDKLDIGLVDLGESGSSVVSALRCALHGAAEHMNYDDDPEVLSSSGEQEVEYLTNSVSVVSRTISCRNNVISKDYLLDILQGLAERVGACLLLVRASLVPYFTSDVITLTTRLTGRSPISIILCDTGKNDIDRLKEYLRGNGIDDIYELPDHNIHHGPNIMPRMSSEKQLELLEMLHRCLVYNEDLATARLTEKLEVVSIR</sequence>
<reference evidence="2" key="1">
    <citation type="submission" date="2015-02" db="EMBL/GenBank/DDBJ databases">
        <title>Genome sequencing for Strongylocentrotus purpuratus.</title>
        <authorList>
            <person name="Murali S."/>
            <person name="Liu Y."/>
            <person name="Vee V."/>
            <person name="English A."/>
            <person name="Wang M."/>
            <person name="Skinner E."/>
            <person name="Han Y."/>
            <person name="Muzny D.M."/>
            <person name="Worley K.C."/>
            <person name="Gibbs R.A."/>
        </authorList>
    </citation>
    <scope>NUCLEOTIDE SEQUENCE</scope>
</reference>
<dbReference type="EnsemblMetazoa" id="XM_030977753">
    <property type="protein sequence ID" value="XP_030833613"/>
    <property type="gene ID" value="LOC115920951"/>
</dbReference>
<dbReference type="InParanoid" id="A0A7M7SV38"/>
<reference evidence="1" key="2">
    <citation type="submission" date="2021-01" db="UniProtKB">
        <authorList>
            <consortium name="EnsemblMetazoa"/>
        </authorList>
    </citation>
    <scope>IDENTIFICATION</scope>
</reference>
<accession>A0A7M7SV38</accession>
<dbReference type="RefSeq" id="XP_030833613.1">
    <property type="nucleotide sequence ID" value="XM_030977753.1"/>
</dbReference>
<dbReference type="OrthoDB" id="10545925at2759"/>
<name>A0A7M7SV38_STRPU</name>
<organism evidence="1 2">
    <name type="scientific">Strongylocentrotus purpuratus</name>
    <name type="common">Purple sea urchin</name>
    <dbReference type="NCBI Taxonomy" id="7668"/>
    <lineage>
        <taxon>Eukaryota</taxon>
        <taxon>Metazoa</taxon>
        <taxon>Echinodermata</taxon>
        <taxon>Eleutherozoa</taxon>
        <taxon>Echinozoa</taxon>
        <taxon>Echinoidea</taxon>
        <taxon>Euechinoidea</taxon>
        <taxon>Echinacea</taxon>
        <taxon>Camarodonta</taxon>
        <taxon>Echinidea</taxon>
        <taxon>Strongylocentrotidae</taxon>
        <taxon>Strongylocentrotus</taxon>
    </lineage>
</organism>
<evidence type="ECO:0000313" key="2">
    <source>
        <dbReference type="Proteomes" id="UP000007110"/>
    </source>
</evidence>
<evidence type="ECO:0000313" key="1">
    <source>
        <dbReference type="EnsemblMetazoa" id="XP_030833613"/>
    </source>
</evidence>
<dbReference type="GeneID" id="115920951"/>
<dbReference type="Proteomes" id="UP000007110">
    <property type="component" value="Unassembled WGS sequence"/>
</dbReference>
<proteinExistence type="predicted"/>
<keyword evidence="2" id="KW-1185">Reference proteome</keyword>